<evidence type="ECO:0000313" key="2">
    <source>
        <dbReference type="Proteomes" id="UP001233836"/>
    </source>
</evidence>
<keyword evidence="2" id="KW-1185">Reference proteome</keyword>
<evidence type="ECO:0008006" key="3">
    <source>
        <dbReference type="Google" id="ProtNLM"/>
    </source>
</evidence>
<evidence type="ECO:0000313" key="1">
    <source>
        <dbReference type="EMBL" id="MDQ0173351.1"/>
    </source>
</evidence>
<sequence length="171" mass="20041">MKYGQNTSLVLEVIKFISNNKLFESNSHFPKDVTIVDDYERAKQLAFSQDLKLVDVTWQDVKSNESAALFSSIYKEENLKETDNELSEIFESSDNYNEDFIPFDYWDISEEIESDLYKIALNRFINGNKTNFYEEMFECYQSGGWPCGWEGIYPNGKFIVYVPSSDHYSKE</sequence>
<protein>
    <recommendedName>
        <fullName evidence="3">Cytoplasmic protein</fullName>
    </recommendedName>
</protein>
<accession>A0ABT9WJB2</accession>
<dbReference type="Proteomes" id="UP001233836">
    <property type="component" value="Unassembled WGS sequence"/>
</dbReference>
<comment type="caution">
    <text evidence="1">The sequence shown here is derived from an EMBL/GenBank/DDBJ whole genome shotgun (WGS) entry which is preliminary data.</text>
</comment>
<proteinExistence type="predicted"/>
<name>A0ABT9WJB2_9BACL</name>
<dbReference type="EMBL" id="JAUSTI010000019">
    <property type="protein sequence ID" value="MDQ0173351.1"/>
    <property type="molecule type" value="Genomic_DNA"/>
</dbReference>
<organism evidence="1 2">
    <name type="scientific">Paenibacillus tundrae</name>
    <dbReference type="NCBI Taxonomy" id="528187"/>
    <lineage>
        <taxon>Bacteria</taxon>
        <taxon>Bacillati</taxon>
        <taxon>Bacillota</taxon>
        <taxon>Bacilli</taxon>
        <taxon>Bacillales</taxon>
        <taxon>Paenibacillaceae</taxon>
        <taxon>Paenibacillus</taxon>
    </lineage>
</organism>
<gene>
    <name evidence="1" type="ORF">J2T19_004844</name>
</gene>
<reference evidence="1 2" key="1">
    <citation type="submission" date="2023-07" db="EMBL/GenBank/DDBJ databases">
        <title>Sorghum-associated microbial communities from plants grown in Nebraska, USA.</title>
        <authorList>
            <person name="Schachtman D."/>
        </authorList>
    </citation>
    <scope>NUCLEOTIDE SEQUENCE [LARGE SCALE GENOMIC DNA]</scope>
    <source>
        <strain evidence="1 2">DS1314</strain>
    </source>
</reference>